<organism evidence="1 2">
    <name type="scientific">Thalassiosira oceanica</name>
    <name type="common">Marine diatom</name>
    <dbReference type="NCBI Taxonomy" id="159749"/>
    <lineage>
        <taxon>Eukaryota</taxon>
        <taxon>Sar</taxon>
        <taxon>Stramenopiles</taxon>
        <taxon>Ochrophyta</taxon>
        <taxon>Bacillariophyta</taxon>
        <taxon>Coscinodiscophyceae</taxon>
        <taxon>Thalassiosirophycidae</taxon>
        <taxon>Thalassiosirales</taxon>
        <taxon>Thalassiosiraceae</taxon>
        <taxon>Thalassiosira</taxon>
    </lineage>
</organism>
<sequence>MEGIRLRRREADDTNPRIPAVDAIVDGKAGSGSDSAARIYDGRQRPAAAQLGGLDIAEAIMWGGPLSLPPGPEEASWFNVVCSIILIVAKRAFNGIRMPKESIYNGAGGLAPILGFPEIWCR</sequence>
<accession>K0TK96</accession>
<proteinExistence type="predicted"/>
<evidence type="ECO:0000313" key="1">
    <source>
        <dbReference type="EMBL" id="EJK74431.1"/>
    </source>
</evidence>
<dbReference type="EMBL" id="AGNL01003676">
    <property type="protein sequence ID" value="EJK74431.1"/>
    <property type="molecule type" value="Genomic_DNA"/>
</dbReference>
<comment type="caution">
    <text evidence="1">The sequence shown here is derived from an EMBL/GenBank/DDBJ whole genome shotgun (WGS) entry which is preliminary data.</text>
</comment>
<dbReference type="AlphaFoldDB" id="K0TK96"/>
<evidence type="ECO:0000313" key="2">
    <source>
        <dbReference type="Proteomes" id="UP000266841"/>
    </source>
</evidence>
<reference evidence="1 2" key="1">
    <citation type="journal article" date="2012" name="Genome Biol.">
        <title>Genome and low-iron response of an oceanic diatom adapted to chronic iron limitation.</title>
        <authorList>
            <person name="Lommer M."/>
            <person name="Specht M."/>
            <person name="Roy A.S."/>
            <person name="Kraemer L."/>
            <person name="Andreson R."/>
            <person name="Gutowska M.A."/>
            <person name="Wolf J."/>
            <person name="Bergner S.V."/>
            <person name="Schilhabel M.B."/>
            <person name="Klostermeier U.C."/>
            <person name="Beiko R.G."/>
            <person name="Rosenstiel P."/>
            <person name="Hippler M."/>
            <person name="Laroche J."/>
        </authorList>
    </citation>
    <scope>NUCLEOTIDE SEQUENCE [LARGE SCALE GENOMIC DNA]</scope>
    <source>
        <strain evidence="1 2">CCMP1005</strain>
    </source>
</reference>
<keyword evidence="2" id="KW-1185">Reference proteome</keyword>
<protein>
    <submittedName>
        <fullName evidence="1">Uncharacterized protein</fullName>
    </submittedName>
</protein>
<name>K0TK96_THAOC</name>
<gene>
    <name evidence="1" type="ORF">THAOC_03890</name>
</gene>
<dbReference type="Proteomes" id="UP000266841">
    <property type="component" value="Unassembled WGS sequence"/>
</dbReference>